<dbReference type="SUPFAM" id="SSF54106">
    <property type="entry name" value="LysM domain"/>
    <property type="match status" value="1"/>
</dbReference>
<dbReference type="InterPro" id="IPR051686">
    <property type="entry name" value="Lipoprotein_DolP"/>
</dbReference>
<comment type="caution">
    <text evidence="4">The sequence shown here is derived from an EMBL/GenBank/DDBJ whole genome shotgun (WGS) entry which is preliminary data.</text>
</comment>
<dbReference type="PROSITE" id="PS50914">
    <property type="entry name" value="BON"/>
    <property type="match status" value="2"/>
</dbReference>
<feature type="domain" description="LysM" evidence="3">
    <location>
        <begin position="214"/>
        <end position="263"/>
    </location>
</feature>
<dbReference type="RefSeq" id="WP_146888573.1">
    <property type="nucleotide sequence ID" value="NZ_BJXB01000026.1"/>
</dbReference>
<dbReference type="EMBL" id="BJXB01000026">
    <property type="protein sequence ID" value="GEM48938.1"/>
    <property type="molecule type" value="Genomic_DNA"/>
</dbReference>
<reference evidence="4 5" key="1">
    <citation type="submission" date="2019-07" db="EMBL/GenBank/DDBJ databases">
        <title>Whole genome shotgun sequence of Deinococcus cellulosilyticus NBRC 106333.</title>
        <authorList>
            <person name="Hosoyama A."/>
            <person name="Uohara A."/>
            <person name="Ohji S."/>
            <person name="Ichikawa N."/>
        </authorList>
    </citation>
    <scope>NUCLEOTIDE SEQUENCE [LARGE SCALE GENOMIC DNA]</scope>
    <source>
        <strain evidence="4 5">NBRC 106333</strain>
    </source>
</reference>
<evidence type="ECO:0000313" key="4">
    <source>
        <dbReference type="EMBL" id="GEM48938.1"/>
    </source>
</evidence>
<dbReference type="Pfam" id="PF04972">
    <property type="entry name" value="BON"/>
    <property type="match status" value="2"/>
</dbReference>
<dbReference type="PANTHER" id="PTHR34606">
    <property type="entry name" value="BON DOMAIN-CONTAINING PROTEIN"/>
    <property type="match status" value="1"/>
</dbReference>
<gene>
    <name evidence="4" type="ORF">DC3_45730</name>
</gene>
<dbReference type="SMART" id="SM00257">
    <property type="entry name" value="LysM"/>
    <property type="match status" value="1"/>
</dbReference>
<feature type="region of interest" description="Disordered" evidence="1">
    <location>
        <begin position="75"/>
        <end position="105"/>
    </location>
</feature>
<feature type="compositionally biased region" description="Polar residues" evidence="1">
    <location>
        <begin position="75"/>
        <end position="87"/>
    </location>
</feature>
<dbReference type="InterPro" id="IPR007055">
    <property type="entry name" value="BON_dom"/>
</dbReference>
<feature type="compositionally biased region" description="Low complexity" evidence="1">
    <location>
        <begin position="89"/>
        <end position="105"/>
    </location>
</feature>
<dbReference type="SMART" id="SM00749">
    <property type="entry name" value="BON"/>
    <property type="match status" value="2"/>
</dbReference>
<dbReference type="Gene3D" id="3.30.1340.30">
    <property type="match status" value="2"/>
</dbReference>
<organism evidence="4 5">
    <name type="scientific">Deinococcus cellulosilyticus (strain DSM 18568 / NBRC 106333 / KACC 11606 / 5516J-15)</name>
    <dbReference type="NCBI Taxonomy" id="1223518"/>
    <lineage>
        <taxon>Bacteria</taxon>
        <taxon>Thermotogati</taxon>
        <taxon>Deinococcota</taxon>
        <taxon>Deinococci</taxon>
        <taxon>Deinococcales</taxon>
        <taxon>Deinococcaceae</taxon>
        <taxon>Deinococcus</taxon>
    </lineage>
</organism>
<dbReference type="Gene3D" id="3.10.350.10">
    <property type="entry name" value="LysM domain"/>
    <property type="match status" value="1"/>
</dbReference>
<dbReference type="OrthoDB" id="9800780at2"/>
<proteinExistence type="predicted"/>
<dbReference type="InterPro" id="IPR014004">
    <property type="entry name" value="Transpt-assoc_nodulatn_dom_bac"/>
</dbReference>
<keyword evidence="5" id="KW-1185">Reference proteome</keyword>
<evidence type="ECO:0000313" key="5">
    <source>
        <dbReference type="Proteomes" id="UP000321306"/>
    </source>
</evidence>
<protein>
    <recommendedName>
        <fullName evidence="6">BON domain-containing protein</fullName>
    </recommendedName>
</protein>
<evidence type="ECO:0000256" key="1">
    <source>
        <dbReference type="SAM" id="MobiDB-lite"/>
    </source>
</evidence>
<evidence type="ECO:0000259" key="2">
    <source>
        <dbReference type="PROSITE" id="PS50914"/>
    </source>
</evidence>
<evidence type="ECO:0000259" key="3">
    <source>
        <dbReference type="PROSITE" id="PS51782"/>
    </source>
</evidence>
<dbReference type="PANTHER" id="PTHR34606:SF15">
    <property type="entry name" value="BON DOMAIN-CONTAINING PROTEIN"/>
    <property type="match status" value="1"/>
</dbReference>
<sequence length="265" mass="29328">MWPFGKSTADRVKDALRQTPRLENINLNVEERGGNVTISGEVPNENYHRLIEVVAEGIKGVKQVDVSQVRARQTVHATEQRASQTVSRPAANQQQATPQTASQQNIPDIDDLQQDIQNSQLAKAVLRNLEANVELKDDPIDVLQSGRSVILRGAVDSQHEFNLAEKIARGTSGVASVDTSDLKIVEQAKQKYQEAQASSKQSKPQQGYVNQPDEWYTVKAGDTLSEIAERFYGDASKESYMKIARANGISDPNLIRVGQKLQIPR</sequence>
<name>A0A511N8X9_DEIC1</name>
<dbReference type="CDD" id="cd00118">
    <property type="entry name" value="LysM"/>
    <property type="match status" value="1"/>
</dbReference>
<feature type="domain" description="BON" evidence="2">
    <location>
        <begin position="4"/>
        <end position="73"/>
    </location>
</feature>
<dbReference type="InterPro" id="IPR036779">
    <property type="entry name" value="LysM_dom_sf"/>
</dbReference>
<accession>A0A511N8X9</accession>
<dbReference type="PROSITE" id="PS51782">
    <property type="entry name" value="LYSM"/>
    <property type="match status" value="1"/>
</dbReference>
<dbReference type="Proteomes" id="UP000321306">
    <property type="component" value="Unassembled WGS sequence"/>
</dbReference>
<dbReference type="Pfam" id="PF01476">
    <property type="entry name" value="LysM"/>
    <property type="match status" value="1"/>
</dbReference>
<dbReference type="InterPro" id="IPR018392">
    <property type="entry name" value="LysM"/>
</dbReference>
<feature type="domain" description="BON" evidence="2">
    <location>
        <begin position="117"/>
        <end position="186"/>
    </location>
</feature>
<dbReference type="AlphaFoldDB" id="A0A511N8X9"/>
<evidence type="ECO:0008006" key="6">
    <source>
        <dbReference type="Google" id="ProtNLM"/>
    </source>
</evidence>